<feature type="compositionally biased region" description="Gly residues" evidence="1">
    <location>
        <begin position="24"/>
        <end position="40"/>
    </location>
</feature>
<evidence type="ECO:0000313" key="2">
    <source>
        <dbReference type="EMBL" id="TWW08695.1"/>
    </source>
</evidence>
<name>A0A5C6M3J5_9PLAN</name>
<sequence>MASSPDNRYIPPMPGPQVLTTQGSRGGGIHGQGGRFDGQG</sequence>
<accession>A0A5C6M3J5</accession>
<reference evidence="2 3" key="1">
    <citation type="submission" date="2019-08" db="EMBL/GenBank/DDBJ databases">
        <title>100 year-old enigma solved: identification of Planctomyces bekefii, the type genus and species of the phylum Planctomycetes.</title>
        <authorList>
            <person name="Svetlana D.N."/>
            <person name="Overmann J."/>
        </authorList>
    </citation>
    <scope>NUCLEOTIDE SEQUENCE [LARGE SCALE GENOMIC DNA]</scope>
    <source>
        <strain evidence="2">Phe10_nw2017</strain>
    </source>
</reference>
<protein>
    <submittedName>
        <fullName evidence="2">Uncharacterized protein</fullName>
    </submittedName>
</protein>
<reference evidence="2 3" key="2">
    <citation type="submission" date="2019-08" db="EMBL/GenBank/DDBJ databases">
        <authorList>
            <person name="Henke P."/>
        </authorList>
    </citation>
    <scope>NUCLEOTIDE SEQUENCE [LARGE SCALE GENOMIC DNA]</scope>
    <source>
        <strain evidence="2">Phe10_nw2017</strain>
    </source>
</reference>
<dbReference type="EMBL" id="SRHE01000546">
    <property type="protein sequence ID" value="TWW08695.1"/>
    <property type="molecule type" value="Genomic_DNA"/>
</dbReference>
<keyword evidence="3" id="KW-1185">Reference proteome</keyword>
<dbReference type="Proteomes" id="UP000321083">
    <property type="component" value="Unassembled WGS sequence"/>
</dbReference>
<evidence type="ECO:0000256" key="1">
    <source>
        <dbReference type="SAM" id="MobiDB-lite"/>
    </source>
</evidence>
<feature type="region of interest" description="Disordered" evidence="1">
    <location>
        <begin position="1"/>
        <end position="40"/>
    </location>
</feature>
<proteinExistence type="predicted"/>
<evidence type="ECO:0000313" key="3">
    <source>
        <dbReference type="Proteomes" id="UP000321083"/>
    </source>
</evidence>
<dbReference type="AlphaFoldDB" id="A0A5C6M3J5"/>
<organism evidence="2 3">
    <name type="scientific">Planctomyces bekefii</name>
    <dbReference type="NCBI Taxonomy" id="1653850"/>
    <lineage>
        <taxon>Bacteria</taxon>
        <taxon>Pseudomonadati</taxon>
        <taxon>Planctomycetota</taxon>
        <taxon>Planctomycetia</taxon>
        <taxon>Planctomycetales</taxon>
        <taxon>Planctomycetaceae</taxon>
        <taxon>Planctomyces</taxon>
    </lineage>
</organism>
<gene>
    <name evidence="2" type="ORF">E3A20_21770</name>
</gene>
<comment type="caution">
    <text evidence="2">The sequence shown here is derived from an EMBL/GenBank/DDBJ whole genome shotgun (WGS) entry which is preliminary data.</text>
</comment>